<accession>A0A5J5AUB4</accession>
<keyword evidence="1" id="KW-0812">Transmembrane</keyword>
<dbReference type="AlphaFoldDB" id="A0A5J5AUB4"/>
<reference evidence="2 3" key="1">
    <citation type="submission" date="2019-09" db="EMBL/GenBank/DDBJ databases">
        <title>A chromosome-level genome assembly of the Chinese tupelo Nyssa sinensis.</title>
        <authorList>
            <person name="Yang X."/>
            <person name="Kang M."/>
            <person name="Yang Y."/>
            <person name="Xiong H."/>
            <person name="Wang M."/>
            <person name="Zhang Z."/>
            <person name="Wang Z."/>
            <person name="Wu H."/>
            <person name="Ma T."/>
            <person name="Liu J."/>
            <person name="Xi Z."/>
        </authorList>
    </citation>
    <scope>NUCLEOTIDE SEQUENCE [LARGE SCALE GENOMIC DNA]</scope>
    <source>
        <strain evidence="2">J267</strain>
        <tissue evidence="2">Leaf</tissue>
    </source>
</reference>
<keyword evidence="3" id="KW-1185">Reference proteome</keyword>
<evidence type="ECO:0000313" key="2">
    <source>
        <dbReference type="EMBL" id="KAA8533302.1"/>
    </source>
</evidence>
<dbReference type="EMBL" id="CM018042">
    <property type="protein sequence ID" value="KAA8533302.1"/>
    <property type="molecule type" value="Genomic_DNA"/>
</dbReference>
<evidence type="ECO:0000313" key="3">
    <source>
        <dbReference type="Proteomes" id="UP000325577"/>
    </source>
</evidence>
<keyword evidence="1" id="KW-0472">Membrane</keyword>
<keyword evidence="1" id="KW-1133">Transmembrane helix</keyword>
<proteinExistence type="predicted"/>
<protein>
    <submittedName>
        <fullName evidence="2">Uncharacterized protein</fullName>
    </submittedName>
</protein>
<feature type="transmembrane region" description="Helical" evidence="1">
    <location>
        <begin position="91"/>
        <end position="114"/>
    </location>
</feature>
<dbReference type="Proteomes" id="UP000325577">
    <property type="component" value="Linkage Group LG19"/>
</dbReference>
<organism evidence="2 3">
    <name type="scientific">Nyssa sinensis</name>
    <dbReference type="NCBI Taxonomy" id="561372"/>
    <lineage>
        <taxon>Eukaryota</taxon>
        <taxon>Viridiplantae</taxon>
        <taxon>Streptophyta</taxon>
        <taxon>Embryophyta</taxon>
        <taxon>Tracheophyta</taxon>
        <taxon>Spermatophyta</taxon>
        <taxon>Magnoliopsida</taxon>
        <taxon>eudicotyledons</taxon>
        <taxon>Gunneridae</taxon>
        <taxon>Pentapetalae</taxon>
        <taxon>asterids</taxon>
        <taxon>Cornales</taxon>
        <taxon>Nyssaceae</taxon>
        <taxon>Nyssa</taxon>
    </lineage>
</organism>
<evidence type="ECO:0000256" key="1">
    <source>
        <dbReference type="SAM" id="Phobius"/>
    </source>
</evidence>
<gene>
    <name evidence="2" type="ORF">F0562_033165</name>
</gene>
<name>A0A5J5AUB4_9ASTE</name>
<sequence length="130" mass="15229">MDNGFLERDFWVLRVRKEEEIFWVLREKITELPWSTWLGARAEASRTVTMQSTVDDSNDAIDGVGADASMTATMQSTVKRSSWRLDPHPKIWILSISLYIYISISISIQLRFAYSEFLRIYYFSGDYTIR</sequence>